<dbReference type="NCBIfam" id="NF003994">
    <property type="entry name" value="PRK05472.2-3"/>
    <property type="match status" value="1"/>
</dbReference>
<sequence length="203" mass="22358">MDVPEVVVNRLPQYVRALRQLLEDGGEIVSSQLLGQTLQMTPAQIRKDLSYFGRFGKQGRGYNVRYLVNELQDILQLDHEWNIAVVGVGRLGRAIISYPGFSPEGFKVVAAFDSDVRQVGLSIGGLIVQSIDQLPDTVRQKGIQIGIVAVPAAQAGEVVDRITKCGIRAILNYAPVNPVVPSEVKVRNIDPVLSLQSMTYYLR</sequence>
<dbReference type="AlphaFoldDB" id="A0A382QCV6"/>
<dbReference type="NCBIfam" id="NF003995">
    <property type="entry name" value="PRK05472.2-4"/>
    <property type="match status" value="1"/>
</dbReference>
<keyword evidence="3" id="KW-0805">Transcription regulation</keyword>
<keyword evidence="6" id="KW-0804">Transcription</keyword>
<dbReference type="NCBIfam" id="NF003993">
    <property type="entry name" value="PRK05472.2-2"/>
    <property type="match status" value="1"/>
</dbReference>
<dbReference type="NCBIfam" id="NF003996">
    <property type="entry name" value="PRK05472.2-5"/>
    <property type="match status" value="1"/>
</dbReference>
<keyword evidence="5" id="KW-0238">DNA-binding</keyword>
<evidence type="ECO:0000256" key="1">
    <source>
        <dbReference type="ARBA" id="ARBA00022490"/>
    </source>
</evidence>
<feature type="domain" description="CoA-binding" evidence="7">
    <location>
        <begin position="77"/>
        <end position="177"/>
    </location>
</feature>
<keyword evidence="1" id="KW-0963">Cytoplasm</keyword>
<dbReference type="Pfam" id="PF06971">
    <property type="entry name" value="Put_DNA-bind_N"/>
    <property type="match status" value="1"/>
</dbReference>
<dbReference type="SMART" id="SM00881">
    <property type="entry name" value="CoA_binding"/>
    <property type="match status" value="1"/>
</dbReference>
<dbReference type="InterPro" id="IPR036388">
    <property type="entry name" value="WH-like_DNA-bd_sf"/>
</dbReference>
<dbReference type="InterPro" id="IPR022876">
    <property type="entry name" value="Tscrpt_rep_Rex"/>
</dbReference>
<dbReference type="InterPro" id="IPR058236">
    <property type="entry name" value="Rex_actinobacterial-type"/>
</dbReference>
<name>A0A382QCV6_9ZZZZ</name>
<dbReference type="Pfam" id="PF02629">
    <property type="entry name" value="CoA_binding"/>
    <property type="match status" value="1"/>
</dbReference>
<dbReference type="SUPFAM" id="SSF46785">
    <property type="entry name" value="Winged helix' DNA-binding domain"/>
    <property type="match status" value="1"/>
</dbReference>
<accession>A0A382QCV6</accession>
<dbReference type="InterPro" id="IPR009718">
    <property type="entry name" value="Rex_DNA-bd_C_dom"/>
</dbReference>
<dbReference type="InterPro" id="IPR003781">
    <property type="entry name" value="CoA-bd"/>
</dbReference>
<evidence type="ECO:0000256" key="4">
    <source>
        <dbReference type="ARBA" id="ARBA00023027"/>
    </source>
</evidence>
<reference evidence="8" key="1">
    <citation type="submission" date="2018-05" db="EMBL/GenBank/DDBJ databases">
        <authorList>
            <person name="Lanie J.A."/>
            <person name="Ng W.-L."/>
            <person name="Kazmierczak K.M."/>
            <person name="Andrzejewski T.M."/>
            <person name="Davidsen T.M."/>
            <person name="Wayne K.J."/>
            <person name="Tettelin H."/>
            <person name="Glass J.I."/>
            <person name="Rusch D."/>
            <person name="Podicherti R."/>
            <person name="Tsui H.-C.T."/>
            <person name="Winkler M.E."/>
        </authorList>
    </citation>
    <scope>NUCLEOTIDE SEQUENCE</scope>
</reference>
<dbReference type="EMBL" id="UINC01113619">
    <property type="protein sequence ID" value="SVC83353.1"/>
    <property type="molecule type" value="Genomic_DNA"/>
</dbReference>
<dbReference type="Gene3D" id="1.10.10.10">
    <property type="entry name" value="Winged helix-like DNA-binding domain superfamily/Winged helix DNA-binding domain"/>
    <property type="match status" value="1"/>
</dbReference>
<dbReference type="PANTHER" id="PTHR35786:SF1">
    <property type="entry name" value="REDOX-SENSING TRANSCRIPTIONAL REPRESSOR REX 1"/>
    <property type="match status" value="1"/>
</dbReference>
<organism evidence="8">
    <name type="scientific">marine metagenome</name>
    <dbReference type="NCBI Taxonomy" id="408172"/>
    <lineage>
        <taxon>unclassified sequences</taxon>
        <taxon>metagenomes</taxon>
        <taxon>ecological metagenomes</taxon>
    </lineage>
</organism>
<keyword evidence="2" id="KW-0678">Repressor</keyword>
<evidence type="ECO:0000256" key="6">
    <source>
        <dbReference type="ARBA" id="ARBA00023163"/>
    </source>
</evidence>
<dbReference type="Gene3D" id="3.40.50.720">
    <property type="entry name" value="NAD(P)-binding Rossmann-like Domain"/>
    <property type="match status" value="1"/>
</dbReference>
<dbReference type="InterPro" id="IPR036291">
    <property type="entry name" value="NAD(P)-bd_dom_sf"/>
</dbReference>
<gene>
    <name evidence="8" type="ORF">METZ01_LOCUS336207</name>
</gene>
<dbReference type="GO" id="GO:0045892">
    <property type="term" value="P:negative regulation of DNA-templated transcription"/>
    <property type="evidence" value="ECO:0007669"/>
    <property type="project" value="InterPro"/>
</dbReference>
<dbReference type="HAMAP" id="MF_01131">
    <property type="entry name" value="Rex"/>
    <property type="match status" value="1"/>
</dbReference>
<evidence type="ECO:0000259" key="7">
    <source>
        <dbReference type="SMART" id="SM00881"/>
    </source>
</evidence>
<proteinExistence type="inferred from homology"/>
<dbReference type="InterPro" id="IPR036390">
    <property type="entry name" value="WH_DNA-bd_sf"/>
</dbReference>
<dbReference type="GO" id="GO:0003677">
    <property type="term" value="F:DNA binding"/>
    <property type="evidence" value="ECO:0007669"/>
    <property type="project" value="UniProtKB-KW"/>
</dbReference>
<evidence type="ECO:0000256" key="5">
    <source>
        <dbReference type="ARBA" id="ARBA00023125"/>
    </source>
</evidence>
<keyword evidence="4" id="KW-0520">NAD</keyword>
<protein>
    <recommendedName>
        <fullName evidence="7">CoA-binding domain-containing protein</fullName>
    </recommendedName>
</protein>
<dbReference type="SUPFAM" id="SSF51735">
    <property type="entry name" value="NAD(P)-binding Rossmann-fold domains"/>
    <property type="match status" value="1"/>
</dbReference>
<dbReference type="NCBIfam" id="NF003989">
    <property type="entry name" value="PRK05472.1-3"/>
    <property type="match status" value="1"/>
</dbReference>
<evidence type="ECO:0000256" key="3">
    <source>
        <dbReference type="ARBA" id="ARBA00023015"/>
    </source>
</evidence>
<dbReference type="GO" id="GO:0051775">
    <property type="term" value="P:response to redox state"/>
    <property type="evidence" value="ECO:0007669"/>
    <property type="project" value="InterPro"/>
</dbReference>
<evidence type="ECO:0000313" key="8">
    <source>
        <dbReference type="EMBL" id="SVC83353.1"/>
    </source>
</evidence>
<dbReference type="PANTHER" id="PTHR35786">
    <property type="entry name" value="REDOX-SENSING TRANSCRIPTIONAL REPRESSOR REX"/>
    <property type="match status" value="1"/>
</dbReference>
<evidence type="ECO:0000256" key="2">
    <source>
        <dbReference type="ARBA" id="ARBA00022491"/>
    </source>
</evidence>